<dbReference type="RefSeq" id="WP_066352448.1">
    <property type="nucleotide sequence ID" value="NZ_CBCSFJ010000030.1"/>
</dbReference>
<feature type="transmembrane region" description="Helical" evidence="9">
    <location>
        <begin position="311"/>
        <end position="330"/>
    </location>
</feature>
<keyword evidence="5 10" id="KW-0732">Signal</keyword>
<keyword evidence="14" id="KW-1185">Reference proteome</keyword>
<feature type="domain" description="CopC" evidence="11">
    <location>
        <begin position="23"/>
        <end position="114"/>
    </location>
</feature>
<evidence type="ECO:0000256" key="8">
    <source>
        <dbReference type="ARBA" id="ARBA00023136"/>
    </source>
</evidence>
<evidence type="ECO:0000256" key="1">
    <source>
        <dbReference type="ARBA" id="ARBA00004651"/>
    </source>
</evidence>
<evidence type="ECO:0000313" key="13">
    <source>
        <dbReference type="EMBL" id="ANN67748.1"/>
    </source>
</evidence>
<proteinExistence type="predicted"/>
<dbReference type="Pfam" id="PF05425">
    <property type="entry name" value="CopD"/>
    <property type="match status" value="1"/>
</dbReference>
<name>A0ABM6CWU9_9BORD</name>
<protein>
    <recommendedName>
        <fullName evidence="15">Copper resistance protein CopC</fullName>
    </recommendedName>
</protein>
<keyword evidence="3 9" id="KW-0812">Transmembrane</keyword>
<evidence type="ECO:0000313" key="14">
    <source>
        <dbReference type="Proteomes" id="UP000091897"/>
    </source>
</evidence>
<evidence type="ECO:0000256" key="6">
    <source>
        <dbReference type="ARBA" id="ARBA00022989"/>
    </source>
</evidence>
<keyword evidence="4" id="KW-0479">Metal-binding</keyword>
<evidence type="ECO:0000256" key="3">
    <source>
        <dbReference type="ARBA" id="ARBA00022692"/>
    </source>
</evidence>
<feature type="transmembrane region" description="Helical" evidence="9">
    <location>
        <begin position="173"/>
        <end position="192"/>
    </location>
</feature>
<comment type="subcellular location">
    <subcellularLocation>
        <location evidence="1">Cell membrane</location>
        <topology evidence="1">Multi-pass membrane protein</topology>
    </subcellularLocation>
</comment>
<keyword evidence="8 9" id="KW-0472">Membrane</keyword>
<feature type="chain" id="PRO_5046175594" description="Copper resistance protein CopC" evidence="10">
    <location>
        <begin position="23"/>
        <end position="551"/>
    </location>
</feature>
<evidence type="ECO:0000259" key="12">
    <source>
        <dbReference type="Pfam" id="PF05425"/>
    </source>
</evidence>
<dbReference type="PANTHER" id="PTHR34820:SF4">
    <property type="entry name" value="INNER MEMBRANE PROTEIN YEBZ"/>
    <property type="match status" value="1"/>
</dbReference>
<sequence>MKTVAAAIVLAFLFALSGVAQAHSELLRTEPAEGAVLANLPATVALTFNEPVAPLVLRLLGPGGQTVALGEAQVRDATLSVAVPPLAMRGSYLFSWRVASADGHPVGGTLSFAIGAADAHPAVADTQQGATWLYPVIAVVTVALLAGLLFGIGGVAFEAFATQYEAGGCRKHLPALLLAAVAAPVLLGLQGLDALGAPWSAVLTRACWSAAIRTSLGLLVGAAEAAAVVALFACAAGSARGRRALALLSLLLLGLALASSGHAATASVGNAARIAVFVHVAAAAGWLGALACLPVLLLAGYGDTPLRRFSTAALAIVLVLVATGVLLAWWQLREPADLWRTAYGRILAAKLALVLGMMALAAVNRWRWTAATLRGDMRALFALVRNIRGEIVLAFAVLAAVSLWRFTPPPRSLDGMADTMHHEMSHGRTAHADARTTLHLHGPAATAEIVVMPKAGGHAALTVVIKREDDATLAAKEVSVTFSMPQRGVEGIVRAAHPAGQGSPAGMWIVDDMPLIVAGPWDVRVDALVSDFDSISLQGQGRVAGGDAGQR</sequence>
<gene>
    <name evidence="13" type="ORF">BAU06_16880</name>
</gene>
<evidence type="ECO:0000256" key="10">
    <source>
        <dbReference type="SAM" id="SignalP"/>
    </source>
</evidence>
<evidence type="ECO:0008006" key="15">
    <source>
        <dbReference type="Google" id="ProtNLM"/>
    </source>
</evidence>
<dbReference type="PANTHER" id="PTHR34820">
    <property type="entry name" value="INNER MEMBRANE PROTEIN YEBZ"/>
    <property type="match status" value="1"/>
</dbReference>
<feature type="transmembrane region" description="Helical" evidence="9">
    <location>
        <begin position="245"/>
        <end position="264"/>
    </location>
</feature>
<dbReference type="Pfam" id="PF04234">
    <property type="entry name" value="CopC"/>
    <property type="match status" value="1"/>
</dbReference>
<keyword evidence="2" id="KW-1003">Cell membrane</keyword>
<dbReference type="InterPro" id="IPR014756">
    <property type="entry name" value="Ig_E-set"/>
</dbReference>
<evidence type="ECO:0000256" key="7">
    <source>
        <dbReference type="ARBA" id="ARBA00023008"/>
    </source>
</evidence>
<evidence type="ECO:0000256" key="9">
    <source>
        <dbReference type="SAM" id="Phobius"/>
    </source>
</evidence>
<feature type="transmembrane region" description="Helical" evidence="9">
    <location>
        <begin position="212"/>
        <end position="233"/>
    </location>
</feature>
<feature type="transmembrane region" description="Helical" evidence="9">
    <location>
        <begin position="132"/>
        <end position="161"/>
    </location>
</feature>
<evidence type="ECO:0000256" key="4">
    <source>
        <dbReference type="ARBA" id="ARBA00022723"/>
    </source>
</evidence>
<dbReference type="EMBL" id="CP016170">
    <property type="protein sequence ID" value="ANN67748.1"/>
    <property type="molecule type" value="Genomic_DNA"/>
</dbReference>
<dbReference type="SUPFAM" id="SSF81296">
    <property type="entry name" value="E set domains"/>
    <property type="match status" value="1"/>
</dbReference>
<evidence type="ECO:0000256" key="2">
    <source>
        <dbReference type="ARBA" id="ARBA00022475"/>
    </source>
</evidence>
<accession>A0ABM6CWU9</accession>
<evidence type="ECO:0000256" key="5">
    <source>
        <dbReference type="ARBA" id="ARBA00022729"/>
    </source>
</evidence>
<feature type="transmembrane region" description="Helical" evidence="9">
    <location>
        <begin position="387"/>
        <end position="406"/>
    </location>
</feature>
<dbReference type="Gene3D" id="2.60.40.1220">
    <property type="match status" value="1"/>
</dbReference>
<evidence type="ECO:0000259" key="11">
    <source>
        <dbReference type="Pfam" id="PF04234"/>
    </source>
</evidence>
<feature type="signal peptide" evidence="10">
    <location>
        <begin position="1"/>
        <end position="22"/>
    </location>
</feature>
<feature type="domain" description="Copper resistance protein D" evidence="12">
    <location>
        <begin position="306"/>
        <end position="404"/>
    </location>
</feature>
<reference evidence="13 14" key="1">
    <citation type="submission" date="2016-06" db="EMBL/GenBank/DDBJ databases">
        <title>Complete genome sequences of Bordetella bronchialis and Bordetella flabilis.</title>
        <authorList>
            <person name="LiPuma J.J."/>
            <person name="Spilker T."/>
        </authorList>
    </citation>
    <scope>NUCLEOTIDE SEQUENCE [LARGE SCALE GENOMIC DNA]</scope>
    <source>
        <strain evidence="13 14">AU3182</strain>
    </source>
</reference>
<feature type="transmembrane region" description="Helical" evidence="9">
    <location>
        <begin position="276"/>
        <end position="299"/>
    </location>
</feature>
<keyword evidence="7" id="KW-0186">Copper</keyword>
<dbReference type="InterPro" id="IPR007348">
    <property type="entry name" value="CopC_dom"/>
</dbReference>
<dbReference type="InterPro" id="IPR008457">
    <property type="entry name" value="Cu-R_CopD_dom"/>
</dbReference>
<feature type="transmembrane region" description="Helical" evidence="9">
    <location>
        <begin position="342"/>
        <end position="366"/>
    </location>
</feature>
<dbReference type="Proteomes" id="UP000091897">
    <property type="component" value="Chromosome"/>
</dbReference>
<dbReference type="InterPro" id="IPR032694">
    <property type="entry name" value="CopC/D"/>
</dbReference>
<keyword evidence="6 9" id="KW-1133">Transmembrane helix</keyword>
<organism evidence="13 14">
    <name type="scientific">Bordetella bronchialis</name>
    <dbReference type="NCBI Taxonomy" id="463025"/>
    <lineage>
        <taxon>Bacteria</taxon>
        <taxon>Pseudomonadati</taxon>
        <taxon>Pseudomonadota</taxon>
        <taxon>Betaproteobacteria</taxon>
        <taxon>Burkholderiales</taxon>
        <taxon>Alcaligenaceae</taxon>
        <taxon>Bordetella</taxon>
    </lineage>
</organism>
<dbReference type="InterPro" id="IPR014755">
    <property type="entry name" value="Cu-Rt/internalin_Ig-like"/>
</dbReference>